<dbReference type="PaxDb" id="2903-EOD33826"/>
<dbReference type="eggNOG" id="KOG0856">
    <property type="taxonomic scope" value="Eukaryota"/>
</dbReference>
<dbReference type="Proteomes" id="UP000013827">
    <property type="component" value="Unassembled WGS sequence"/>
</dbReference>
<keyword evidence="8" id="KW-1185">Reference proteome</keyword>
<dbReference type="KEGG" id="ehx:EMIHUDRAFT_58484"/>
<dbReference type="PROSITE" id="PS51790">
    <property type="entry name" value="MSRB"/>
    <property type="match status" value="1"/>
</dbReference>
<evidence type="ECO:0000256" key="1">
    <source>
        <dbReference type="ARBA" id="ARBA00001947"/>
    </source>
</evidence>
<dbReference type="GeneID" id="17279097"/>
<keyword evidence="3" id="KW-0479">Metal-binding</keyword>
<proteinExistence type="inferred from homology"/>
<dbReference type="Pfam" id="PF01641">
    <property type="entry name" value="SelR"/>
    <property type="match status" value="1"/>
</dbReference>
<feature type="domain" description="MsrB" evidence="6">
    <location>
        <begin position="1"/>
        <end position="109"/>
    </location>
</feature>
<dbReference type="RefSeq" id="XP_005786255.1">
    <property type="nucleotide sequence ID" value="XM_005786198.1"/>
</dbReference>
<evidence type="ECO:0000256" key="5">
    <source>
        <dbReference type="ARBA" id="ARBA00023002"/>
    </source>
</evidence>
<dbReference type="AlphaFoldDB" id="A0A0D3KDJ1"/>
<evidence type="ECO:0000259" key="6">
    <source>
        <dbReference type="PROSITE" id="PS51790"/>
    </source>
</evidence>
<evidence type="ECO:0000313" key="7">
    <source>
        <dbReference type="EnsemblProtists" id="EOD33826"/>
    </source>
</evidence>
<dbReference type="PANTHER" id="PTHR46081:SF8">
    <property type="entry name" value="PEPTIDE METHIONINE SULFOXIDE REDUCTASE 2"/>
    <property type="match status" value="1"/>
</dbReference>
<dbReference type="HOGENOM" id="CLU_031040_8_1_1"/>
<dbReference type="InterPro" id="IPR002579">
    <property type="entry name" value="Met_Sox_Rdtase_MsrB_dom"/>
</dbReference>
<dbReference type="SUPFAM" id="SSF51316">
    <property type="entry name" value="Mss4-like"/>
    <property type="match status" value="1"/>
</dbReference>
<dbReference type="EnsemblProtists" id="EOD33826">
    <property type="protein sequence ID" value="EOD33826"/>
    <property type="gene ID" value="EMIHUDRAFT_58484"/>
</dbReference>
<keyword evidence="5" id="KW-0560">Oxidoreductase</keyword>
<dbReference type="GO" id="GO:0030091">
    <property type="term" value="P:protein repair"/>
    <property type="evidence" value="ECO:0007669"/>
    <property type="project" value="InterPro"/>
</dbReference>
<dbReference type="GO" id="GO:0006979">
    <property type="term" value="P:response to oxidative stress"/>
    <property type="evidence" value="ECO:0007669"/>
    <property type="project" value="InterPro"/>
</dbReference>
<dbReference type="GO" id="GO:0046872">
    <property type="term" value="F:metal ion binding"/>
    <property type="evidence" value="ECO:0007669"/>
    <property type="project" value="UniProtKB-KW"/>
</dbReference>
<dbReference type="InterPro" id="IPR028427">
    <property type="entry name" value="Met_Sox_Rdtase_MsrB"/>
</dbReference>
<comment type="similarity">
    <text evidence="2">Belongs to the MsrB Met sulfoxide reductase family.</text>
</comment>
<keyword evidence="4" id="KW-0862">Zinc</keyword>
<evidence type="ECO:0000256" key="4">
    <source>
        <dbReference type="ARBA" id="ARBA00022833"/>
    </source>
</evidence>
<evidence type="ECO:0000256" key="2">
    <source>
        <dbReference type="ARBA" id="ARBA00007174"/>
    </source>
</evidence>
<dbReference type="GO" id="GO:0033743">
    <property type="term" value="F:peptide-methionine (R)-S-oxide reductase activity"/>
    <property type="evidence" value="ECO:0007669"/>
    <property type="project" value="InterPro"/>
</dbReference>
<dbReference type="STRING" id="2903.R1FEA2"/>
<protein>
    <recommendedName>
        <fullName evidence="6">MsrB domain-containing protein</fullName>
    </recommendedName>
</protein>
<dbReference type="InterPro" id="IPR011057">
    <property type="entry name" value="Mss4-like_sf"/>
</dbReference>
<sequence length="109" mass="12049">REQLSDEEYYVLRQKGTEYPGSGKYDKFYPKAGHFVCGGCGAPLYSAAAKFDSGCGWPAFDRITDTSLGMRRVEILCGSCGGHLGHVFEGETRFTRTNERHCVNSASVR</sequence>
<dbReference type="OMA" id="LYWARSK"/>
<accession>A0A0D3KDJ1</accession>
<name>A0A0D3KDJ1_EMIH1</name>
<reference evidence="7" key="2">
    <citation type="submission" date="2024-10" db="UniProtKB">
        <authorList>
            <consortium name="EnsemblProtists"/>
        </authorList>
    </citation>
    <scope>IDENTIFICATION</scope>
</reference>
<dbReference type="PANTHER" id="PTHR46081">
    <property type="entry name" value="PEPTIDE METHIONINE SULFOXIDE REDUCTASE 2"/>
    <property type="match status" value="1"/>
</dbReference>
<organism evidence="7 8">
    <name type="scientific">Emiliania huxleyi (strain CCMP1516)</name>
    <dbReference type="NCBI Taxonomy" id="280463"/>
    <lineage>
        <taxon>Eukaryota</taxon>
        <taxon>Haptista</taxon>
        <taxon>Haptophyta</taxon>
        <taxon>Prymnesiophyceae</taxon>
        <taxon>Isochrysidales</taxon>
        <taxon>Noelaerhabdaceae</taxon>
        <taxon>Emiliania</taxon>
    </lineage>
</organism>
<comment type="cofactor">
    <cofactor evidence="1">
        <name>Zn(2+)</name>
        <dbReference type="ChEBI" id="CHEBI:29105"/>
    </cofactor>
</comment>
<dbReference type="Gene3D" id="2.170.150.20">
    <property type="entry name" value="Peptide methionine sulfoxide reductase"/>
    <property type="match status" value="1"/>
</dbReference>
<evidence type="ECO:0000256" key="3">
    <source>
        <dbReference type="ARBA" id="ARBA00022723"/>
    </source>
</evidence>
<evidence type="ECO:0000313" key="8">
    <source>
        <dbReference type="Proteomes" id="UP000013827"/>
    </source>
</evidence>
<reference evidence="8" key="1">
    <citation type="journal article" date="2013" name="Nature">
        <title>Pan genome of the phytoplankton Emiliania underpins its global distribution.</title>
        <authorList>
            <person name="Read B.A."/>
            <person name="Kegel J."/>
            <person name="Klute M.J."/>
            <person name="Kuo A."/>
            <person name="Lefebvre S.C."/>
            <person name="Maumus F."/>
            <person name="Mayer C."/>
            <person name="Miller J."/>
            <person name="Monier A."/>
            <person name="Salamov A."/>
            <person name="Young J."/>
            <person name="Aguilar M."/>
            <person name="Claverie J.M."/>
            <person name="Frickenhaus S."/>
            <person name="Gonzalez K."/>
            <person name="Herman E.K."/>
            <person name="Lin Y.C."/>
            <person name="Napier J."/>
            <person name="Ogata H."/>
            <person name="Sarno A.F."/>
            <person name="Shmutz J."/>
            <person name="Schroeder D."/>
            <person name="de Vargas C."/>
            <person name="Verret F."/>
            <person name="von Dassow P."/>
            <person name="Valentin K."/>
            <person name="Van de Peer Y."/>
            <person name="Wheeler G."/>
            <person name="Dacks J.B."/>
            <person name="Delwiche C.F."/>
            <person name="Dyhrman S.T."/>
            <person name="Glockner G."/>
            <person name="John U."/>
            <person name="Richards T."/>
            <person name="Worden A.Z."/>
            <person name="Zhang X."/>
            <person name="Grigoriev I.V."/>
            <person name="Allen A.E."/>
            <person name="Bidle K."/>
            <person name="Borodovsky M."/>
            <person name="Bowler C."/>
            <person name="Brownlee C."/>
            <person name="Cock J.M."/>
            <person name="Elias M."/>
            <person name="Gladyshev V.N."/>
            <person name="Groth M."/>
            <person name="Guda C."/>
            <person name="Hadaegh A."/>
            <person name="Iglesias-Rodriguez M.D."/>
            <person name="Jenkins J."/>
            <person name="Jones B.M."/>
            <person name="Lawson T."/>
            <person name="Leese F."/>
            <person name="Lindquist E."/>
            <person name="Lobanov A."/>
            <person name="Lomsadze A."/>
            <person name="Malik S.B."/>
            <person name="Marsh M.E."/>
            <person name="Mackinder L."/>
            <person name="Mock T."/>
            <person name="Mueller-Roeber B."/>
            <person name="Pagarete A."/>
            <person name="Parker M."/>
            <person name="Probert I."/>
            <person name="Quesneville H."/>
            <person name="Raines C."/>
            <person name="Rensing S.A."/>
            <person name="Riano-Pachon D.M."/>
            <person name="Richier S."/>
            <person name="Rokitta S."/>
            <person name="Shiraiwa Y."/>
            <person name="Soanes D.M."/>
            <person name="van der Giezen M."/>
            <person name="Wahlund T.M."/>
            <person name="Williams B."/>
            <person name="Wilson W."/>
            <person name="Wolfe G."/>
            <person name="Wurch L.L."/>
        </authorList>
    </citation>
    <scope>NUCLEOTIDE SEQUENCE</scope>
</reference>